<dbReference type="PANTHER" id="PTHR11920">
    <property type="entry name" value="GUANYLYL CYCLASE"/>
    <property type="match status" value="1"/>
</dbReference>
<dbReference type="AlphaFoldDB" id="A0A0M8K6S1"/>
<dbReference type="Proteomes" id="UP000037784">
    <property type="component" value="Unassembled WGS sequence"/>
</dbReference>
<dbReference type="EMBL" id="LGKN01000004">
    <property type="protein sequence ID" value="KPL88607.1"/>
    <property type="molecule type" value="Genomic_DNA"/>
</dbReference>
<dbReference type="SUPFAM" id="SSF52172">
    <property type="entry name" value="CheY-like"/>
    <property type="match status" value="1"/>
</dbReference>
<evidence type="ECO:0000256" key="5">
    <source>
        <dbReference type="ARBA" id="ARBA00023136"/>
    </source>
</evidence>
<evidence type="ECO:0000313" key="10">
    <source>
        <dbReference type="EMBL" id="GAP61629.1"/>
    </source>
</evidence>
<accession>A0A0M8K6S1</accession>
<keyword evidence="4" id="KW-1133">Transmembrane helix</keyword>
<reference evidence="12" key="3">
    <citation type="submission" date="2015-08" db="EMBL/GenBank/DDBJ databases">
        <title>Draft Genome Sequence of a Heterotrophic Facultative Anaerobic Bacterium Ardenticatena maritima Strain 110S.</title>
        <authorList>
            <person name="Kawaichi S."/>
            <person name="Yoshida T."/>
            <person name="Sako Y."/>
            <person name="Nakamura R."/>
        </authorList>
    </citation>
    <scope>NUCLEOTIDE SEQUENCE [LARGE SCALE GENOMIC DNA]</scope>
    <source>
        <strain evidence="12">110S</strain>
    </source>
</reference>
<feature type="domain" description="Guanylate cyclase" evidence="9">
    <location>
        <begin position="182"/>
        <end position="309"/>
    </location>
</feature>
<evidence type="ECO:0000256" key="1">
    <source>
        <dbReference type="ARBA" id="ARBA00004370"/>
    </source>
</evidence>
<evidence type="ECO:0000313" key="13">
    <source>
        <dbReference type="Proteomes" id="UP000050502"/>
    </source>
</evidence>
<sequence>MKRNNGELSRILVVEDTDDLRALMRMRLERRGHEVLEARNGAEALRLLATEPVDLVLLDIMMPEVNGFEVLETIKNDVSLRHIPVVVLSALNDADSIVKCIRMGADDYLVKPFKSVFLYARIDNLLERKRLRDREQAALRALREEQARTEQLLHSIFPRAIAERLKQGFTEGVLADQFESASILFADIVNFTSQAARLSPQEVVQFLGEMWGHFEALTASFGADKIKTVGDAFMVAAGVPEPCDDHAERLVRLAFAMRDSVRAWRWPDGAPLHLRIGIATGPVAAGVLGTNRLQYDVWGDTVNLASRLQEHAEPNTVLVAEATWQALQPKLEGAPREVEIKGKGRMTAYVVRGLRAFSPQASIEDRQ</sequence>
<evidence type="ECO:0000259" key="8">
    <source>
        <dbReference type="PROSITE" id="PS50110"/>
    </source>
</evidence>
<dbReference type="SMART" id="SM00044">
    <property type="entry name" value="CYCc"/>
    <property type="match status" value="1"/>
</dbReference>
<name>A0A0M8K6S1_9CHLR</name>
<dbReference type="CDD" id="cd07302">
    <property type="entry name" value="CHD"/>
    <property type="match status" value="1"/>
</dbReference>
<dbReference type="PROSITE" id="PS50110">
    <property type="entry name" value="RESPONSE_REGULATORY"/>
    <property type="match status" value="1"/>
</dbReference>
<dbReference type="STRING" id="872965.SE16_07605"/>
<evidence type="ECO:0008006" key="14">
    <source>
        <dbReference type="Google" id="ProtNLM"/>
    </source>
</evidence>
<dbReference type="InterPro" id="IPR029787">
    <property type="entry name" value="Nucleotide_cyclase"/>
</dbReference>
<dbReference type="InterPro" id="IPR050401">
    <property type="entry name" value="Cyclic_nucleotide_synthase"/>
</dbReference>
<dbReference type="GO" id="GO:0009190">
    <property type="term" value="P:cyclic nucleotide biosynthetic process"/>
    <property type="evidence" value="ECO:0007669"/>
    <property type="project" value="InterPro"/>
</dbReference>
<dbReference type="OrthoDB" id="9806704at2"/>
<evidence type="ECO:0000259" key="9">
    <source>
        <dbReference type="PROSITE" id="PS50125"/>
    </source>
</evidence>
<reference evidence="10 12" key="1">
    <citation type="journal article" date="2015" name="Genome Announc.">
        <title>Draft Genome Sequence of a Heterotrophic Facultative Anaerobic Thermophilic Bacterium, Ardenticatena maritima Strain 110ST.</title>
        <authorList>
            <person name="Kawaichi S."/>
            <person name="Yoshida T."/>
            <person name="Sako Y."/>
            <person name="Nakamura R."/>
        </authorList>
    </citation>
    <scope>NUCLEOTIDE SEQUENCE [LARGE SCALE GENOMIC DNA]</scope>
    <source>
        <strain evidence="10 12">110S</strain>
    </source>
</reference>
<keyword evidence="12" id="KW-1185">Reference proteome</keyword>
<evidence type="ECO:0000256" key="2">
    <source>
        <dbReference type="ARBA" id="ARBA00022692"/>
    </source>
</evidence>
<evidence type="ECO:0000256" key="4">
    <source>
        <dbReference type="ARBA" id="ARBA00022989"/>
    </source>
</evidence>
<organism evidence="10 12">
    <name type="scientific">Ardenticatena maritima</name>
    <dbReference type="NCBI Taxonomy" id="872965"/>
    <lineage>
        <taxon>Bacteria</taxon>
        <taxon>Bacillati</taxon>
        <taxon>Chloroflexota</taxon>
        <taxon>Ardenticatenia</taxon>
        <taxon>Ardenticatenales</taxon>
        <taxon>Ardenticatenaceae</taxon>
        <taxon>Ardenticatena</taxon>
    </lineage>
</organism>
<proteinExistence type="predicted"/>
<dbReference type="GO" id="GO:0016020">
    <property type="term" value="C:membrane"/>
    <property type="evidence" value="ECO:0007669"/>
    <property type="project" value="UniProtKB-SubCell"/>
</dbReference>
<evidence type="ECO:0000313" key="11">
    <source>
        <dbReference type="EMBL" id="KPL88607.1"/>
    </source>
</evidence>
<dbReference type="SUPFAM" id="SSF55073">
    <property type="entry name" value="Nucleotide cyclase"/>
    <property type="match status" value="1"/>
</dbReference>
<evidence type="ECO:0000256" key="6">
    <source>
        <dbReference type="ARBA" id="ARBA00023239"/>
    </source>
</evidence>
<protein>
    <recommendedName>
        <fullName evidence="14">Adenylate cyclase</fullName>
    </recommendedName>
</protein>
<dbReference type="GO" id="GO:0004016">
    <property type="term" value="F:adenylate cyclase activity"/>
    <property type="evidence" value="ECO:0007669"/>
    <property type="project" value="UniProtKB-ARBA"/>
</dbReference>
<evidence type="ECO:0000256" key="3">
    <source>
        <dbReference type="ARBA" id="ARBA00022741"/>
    </source>
</evidence>
<dbReference type="Pfam" id="PF00211">
    <property type="entry name" value="Guanylate_cyc"/>
    <property type="match status" value="1"/>
</dbReference>
<feature type="modified residue" description="4-aspartylphosphate" evidence="7">
    <location>
        <position position="59"/>
    </location>
</feature>
<gene>
    <name evidence="10" type="ORF">ARMA_0052</name>
    <name evidence="11" type="ORF">SE16_07605</name>
</gene>
<reference evidence="11 13" key="2">
    <citation type="submission" date="2015-07" db="EMBL/GenBank/DDBJ databases">
        <title>Whole genome sequence of Ardenticatena maritima DSM 23922.</title>
        <authorList>
            <person name="Hemp J."/>
            <person name="Ward L.M."/>
            <person name="Pace L.A."/>
            <person name="Fischer W.W."/>
        </authorList>
    </citation>
    <scope>NUCLEOTIDE SEQUENCE [LARGE SCALE GENOMIC DNA]</scope>
    <source>
        <strain evidence="11 13">110S</strain>
    </source>
</reference>
<dbReference type="PATRIC" id="fig|872965.6.peg.1562"/>
<dbReference type="RefSeq" id="WP_054491584.1">
    <property type="nucleotide sequence ID" value="NZ_BBZA01000003.1"/>
</dbReference>
<dbReference type="Gene3D" id="3.40.50.2300">
    <property type="match status" value="1"/>
</dbReference>
<dbReference type="Proteomes" id="UP000050502">
    <property type="component" value="Unassembled WGS sequence"/>
</dbReference>
<keyword evidence="2" id="KW-0812">Transmembrane</keyword>
<dbReference type="InterPro" id="IPR001054">
    <property type="entry name" value="A/G_cyclase"/>
</dbReference>
<comment type="caution">
    <text evidence="10">The sequence shown here is derived from an EMBL/GenBank/DDBJ whole genome shotgun (WGS) entry which is preliminary data.</text>
</comment>
<dbReference type="FunCoup" id="A0A0M8K6S1">
    <property type="interactions" value="103"/>
</dbReference>
<evidence type="ECO:0000313" key="12">
    <source>
        <dbReference type="Proteomes" id="UP000037784"/>
    </source>
</evidence>
<dbReference type="SMART" id="SM00448">
    <property type="entry name" value="REC"/>
    <property type="match status" value="1"/>
</dbReference>
<dbReference type="GO" id="GO:0000166">
    <property type="term" value="F:nucleotide binding"/>
    <property type="evidence" value="ECO:0007669"/>
    <property type="project" value="UniProtKB-KW"/>
</dbReference>
<dbReference type="Pfam" id="PF00072">
    <property type="entry name" value="Response_reg"/>
    <property type="match status" value="1"/>
</dbReference>
<dbReference type="EMBL" id="BBZA01000003">
    <property type="protein sequence ID" value="GAP61629.1"/>
    <property type="molecule type" value="Genomic_DNA"/>
</dbReference>
<dbReference type="Gene3D" id="3.30.70.1230">
    <property type="entry name" value="Nucleotide cyclase"/>
    <property type="match status" value="1"/>
</dbReference>
<dbReference type="PROSITE" id="PS50125">
    <property type="entry name" value="GUANYLATE_CYCLASE_2"/>
    <property type="match status" value="1"/>
</dbReference>
<feature type="domain" description="Response regulatory" evidence="8">
    <location>
        <begin position="10"/>
        <end position="126"/>
    </location>
</feature>
<keyword evidence="3" id="KW-0547">Nucleotide-binding</keyword>
<dbReference type="InParanoid" id="A0A0M8K6S1"/>
<dbReference type="GO" id="GO:0000160">
    <property type="term" value="P:phosphorelay signal transduction system"/>
    <property type="evidence" value="ECO:0007669"/>
    <property type="project" value="InterPro"/>
</dbReference>
<keyword evidence="6" id="KW-0456">Lyase</keyword>
<comment type="subcellular location">
    <subcellularLocation>
        <location evidence="1">Membrane</location>
    </subcellularLocation>
</comment>
<keyword evidence="5" id="KW-0472">Membrane</keyword>
<evidence type="ECO:0000256" key="7">
    <source>
        <dbReference type="PROSITE-ProRule" id="PRU00169"/>
    </source>
</evidence>
<dbReference type="InterPro" id="IPR001789">
    <property type="entry name" value="Sig_transdc_resp-reg_receiver"/>
</dbReference>
<keyword evidence="7" id="KW-0597">Phosphoprotein</keyword>
<dbReference type="PANTHER" id="PTHR11920:SF335">
    <property type="entry name" value="GUANYLATE CYCLASE"/>
    <property type="match status" value="1"/>
</dbReference>
<dbReference type="InterPro" id="IPR011006">
    <property type="entry name" value="CheY-like_superfamily"/>
</dbReference>